<accession>A0A1B8H0H7</accession>
<sequence length="220" mass="24965">MFKGVFLSLLLLVTSASVQAKEQIFNGILQAYWLPVWSDDGKHNIPELSYRFFVINDKNMDKRVINLSSEKQFQGLFAKQDPLFISEKFGHAEISGALTLRDLHVESECNSPVYNAQSVSFVSKKIKTADVRIMEKIQTCNAYPYLLSYTVKPEAGAVFLKTKPQKTADDLLEIKPDSPLILIKKTNPQWLYVAEYDPQGDMLSGKIRGYIELKNLQPVN</sequence>
<evidence type="ECO:0008006" key="4">
    <source>
        <dbReference type="Google" id="ProtNLM"/>
    </source>
</evidence>
<organism evidence="2 3">
    <name type="scientific">Morganella psychrotolerans</name>
    <dbReference type="NCBI Taxonomy" id="368603"/>
    <lineage>
        <taxon>Bacteria</taxon>
        <taxon>Pseudomonadati</taxon>
        <taxon>Pseudomonadota</taxon>
        <taxon>Gammaproteobacteria</taxon>
        <taxon>Enterobacterales</taxon>
        <taxon>Morganellaceae</taxon>
        <taxon>Morganella</taxon>
    </lineage>
</organism>
<keyword evidence="1" id="KW-0732">Signal</keyword>
<dbReference type="RefSeq" id="WP_067426697.1">
    <property type="nucleotide sequence ID" value="NZ_LZEX01000045.1"/>
</dbReference>
<dbReference type="AlphaFoldDB" id="A0A1B8H0H7"/>
<name>A0A1B8H0H7_9GAMM</name>
<dbReference type="Proteomes" id="UP000092247">
    <property type="component" value="Unassembled WGS sequence"/>
</dbReference>
<feature type="chain" id="PRO_5008609324" description="SH3 domain-containing protein" evidence="1">
    <location>
        <begin position="21"/>
        <end position="220"/>
    </location>
</feature>
<dbReference type="EMBL" id="LZEX01000045">
    <property type="protein sequence ID" value="OBU02572.1"/>
    <property type="molecule type" value="Genomic_DNA"/>
</dbReference>
<comment type="caution">
    <text evidence="2">The sequence shown here is derived from an EMBL/GenBank/DDBJ whole genome shotgun (WGS) entry which is preliminary data.</text>
</comment>
<proteinExistence type="predicted"/>
<evidence type="ECO:0000313" key="2">
    <source>
        <dbReference type="EMBL" id="OBU02572.1"/>
    </source>
</evidence>
<protein>
    <recommendedName>
        <fullName evidence="4">SH3 domain-containing protein</fullName>
    </recommendedName>
</protein>
<feature type="signal peptide" evidence="1">
    <location>
        <begin position="1"/>
        <end position="20"/>
    </location>
</feature>
<evidence type="ECO:0000256" key="1">
    <source>
        <dbReference type="SAM" id="SignalP"/>
    </source>
</evidence>
<reference evidence="2 3" key="1">
    <citation type="submission" date="2016-06" db="EMBL/GenBank/DDBJ databases">
        <authorList>
            <person name="Kjaerup R.B."/>
            <person name="Dalgaard T.S."/>
            <person name="Juul-Madsen H.R."/>
        </authorList>
    </citation>
    <scope>NUCLEOTIDE SEQUENCE [LARGE SCALE GENOMIC DNA]</scope>
    <source>
        <strain evidence="2 3">GCSL-Mp3</strain>
    </source>
</reference>
<evidence type="ECO:0000313" key="3">
    <source>
        <dbReference type="Proteomes" id="UP000092247"/>
    </source>
</evidence>
<gene>
    <name evidence="2" type="ORF">AYY17_13060</name>
</gene>